<sequence length="150" mass="16357">MCYAFPARKFCRNDRRSLQPRRSEWPFFPSYDIFRQMKSWSFGSRLLLALALFGLVLGPMAAASAAPVFAAQTTAAMPDGMPCCPDDQPAVPDCAKDCPVAVLCVSFISVSVSETPALIVRHLIEDQFQNGPDTLPTSLVGEPPPRPPKA</sequence>
<name>A0A1X7MPB0_9HYPH</name>
<keyword evidence="2" id="KW-1185">Reference proteome</keyword>
<organism evidence="1 2">
    <name type="scientific">Mesorhizobium australicum</name>
    <dbReference type="NCBI Taxonomy" id="536018"/>
    <lineage>
        <taxon>Bacteria</taxon>
        <taxon>Pseudomonadati</taxon>
        <taxon>Pseudomonadota</taxon>
        <taxon>Alphaproteobacteria</taxon>
        <taxon>Hyphomicrobiales</taxon>
        <taxon>Phyllobacteriaceae</taxon>
        <taxon>Mesorhizobium</taxon>
    </lineage>
</organism>
<dbReference type="RefSeq" id="WP_176247376.1">
    <property type="nucleotide sequence ID" value="NZ_FXBL01000002.1"/>
</dbReference>
<evidence type="ECO:0000313" key="2">
    <source>
        <dbReference type="Proteomes" id="UP000193083"/>
    </source>
</evidence>
<dbReference type="Proteomes" id="UP000193083">
    <property type="component" value="Unassembled WGS sequence"/>
</dbReference>
<dbReference type="EMBL" id="FXBL01000002">
    <property type="protein sequence ID" value="SMH26168.1"/>
    <property type="molecule type" value="Genomic_DNA"/>
</dbReference>
<reference evidence="2" key="1">
    <citation type="submission" date="2017-04" db="EMBL/GenBank/DDBJ databases">
        <authorList>
            <person name="Varghese N."/>
            <person name="Submissions S."/>
        </authorList>
    </citation>
    <scope>NUCLEOTIDE SEQUENCE [LARGE SCALE GENOMIC DNA]</scope>
    <source>
        <strain evidence="2">B5P</strain>
    </source>
</reference>
<proteinExistence type="predicted"/>
<dbReference type="AlphaFoldDB" id="A0A1X7MPB0"/>
<gene>
    <name evidence="1" type="ORF">SAMN02982922_0063</name>
</gene>
<protein>
    <submittedName>
        <fullName evidence="1">Uncharacterized protein</fullName>
    </submittedName>
</protein>
<accession>A0A1X7MPB0</accession>
<evidence type="ECO:0000313" key="1">
    <source>
        <dbReference type="EMBL" id="SMH26168.1"/>
    </source>
</evidence>